<accession>A0A2J6QNC7</accession>
<evidence type="ECO:0000313" key="3">
    <source>
        <dbReference type="Proteomes" id="UP000235672"/>
    </source>
</evidence>
<sequence>MPTYWNLRQILDVNPEQERNCVGFAPSKGRRCRNIINRFDLPAASQLLDQMDRSKQLIDAIDDLKELAALLLCKGVHNNLSRPEYSQVKKVSNKWKVLVKEEDQRLKEHEQREAERRRRRKLREELAKIKSNATEVKAGLEEEQLDIVSHSMIARHQIH</sequence>
<keyword evidence="3" id="KW-1185">Reference proteome</keyword>
<organism evidence="2 3">
    <name type="scientific">Hyaloscypha hepaticicola</name>
    <dbReference type="NCBI Taxonomy" id="2082293"/>
    <lineage>
        <taxon>Eukaryota</taxon>
        <taxon>Fungi</taxon>
        <taxon>Dikarya</taxon>
        <taxon>Ascomycota</taxon>
        <taxon>Pezizomycotina</taxon>
        <taxon>Leotiomycetes</taxon>
        <taxon>Helotiales</taxon>
        <taxon>Hyaloscyphaceae</taxon>
        <taxon>Hyaloscypha</taxon>
    </lineage>
</organism>
<evidence type="ECO:0000256" key="1">
    <source>
        <dbReference type="SAM" id="Coils"/>
    </source>
</evidence>
<dbReference type="AlphaFoldDB" id="A0A2J6QNC7"/>
<reference evidence="2 3" key="1">
    <citation type="submission" date="2016-05" db="EMBL/GenBank/DDBJ databases">
        <title>A degradative enzymes factory behind the ericoid mycorrhizal symbiosis.</title>
        <authorList>
            <consortium name="DOE Joint Genome Institute"/>
            <person name="Martino E."/>
            <person name="Morin E."/>
            <person name="Grelet G."/>
            <person name="Kuo A."/>
            <person name="Kohler A."/>
            <person name="Daghino S."/>
            <person name="Barry K."/>
            <person name="Choi C."/>
            <person name="Cichocki N."/>
            <person name="Clum A."/>
            <person name="Copeland A."/>
            <person name="Hainaut M."/>
            <person name="Haridas S."/>
            <person name="Labutti K."/>
            <person name="Lindquist E."/>
            <person name="Lipzen A."/>
            <person name="Khouja H.-R."/>
            <person name="Murat C."/>
            <person name="Ohm R."/>
            <person name="Olson A."/>
            <person name="Spatafora J."/>
            <person name="Veneault-Fourrey C."/>
            <person name="Henrissat B."/>
            <person name="Grigoriev I."/>
            <person name="Martin F."/>
            <person name="Perotto S."/>
        </authorList>
    </citation>
    <scope>NUCLEOTIDE SEQUENCE [LARGE SCALE GENOMIC DNA]</scope>
    <source>
        <strain evidence="2 3">UAMH 7357</strain>
    </source>
</reference>
<dbReference type="STRING" id="1745343.A0A2J6QNC7"/>
<name>A0A2J6QNC7_9HELO</name>
<feature type="coiled-coil region" evidence="1">
    <location>
        <begin position="99"/>
        <end position="143"/>
    </location>
</feature>
<gene>
    <name evidence="2" type="ORF">NA56DRAFT_146819</name>
</gene>
<dbReference type="EMBL" id="KZ613465">
    <property type="protein sequence ID" value="PMD27758.1"/>
    <property type="molecule type" value="Genomic_DNA"/>
</dbReference>
<dbReference type="Proteomes" id="UP000235672">
    <property type="component" value="Unassembled WGS sequence"/>
</dbReference>
<proteinExistence type="predicted"/>
<protein>
    <submittedName>
        <fullName evidence="2">Uncharacterized protein</fullName>
    </submittedName>
</protein>
<dbReference type="OrthoDB" id="8062037at2759"/>
<keyword evidence="1" id="KW-0175">Coiled coil</keyword>
<evidence type="ECO:0000313" key="2">
    <source>
        <dbReference type="EMBL" id="PMD27758.1"/>
    </source>
</evidence>